<dbReference type="OrthoDB" id="1116284at2"/>
<comment type="caution">
    <text evidence="2">The sequence shown here is derived from an EMBL/GenBank/DDBJ whole genome shotgun (WGS) entry which is preliminary data.</text>
</comment>
<evidence type="ECO:0000313" key="2">
    <source>
        <dbReference type="EMBL" id="TXB66004.1"/>
    </source>
</evidence>
<name>A0A5C6RVD0_9FLAO</name>
<protein>
    <recommendedName>
        <fullName evidence="4">DUF4856 domain-containing protein</fullName>
    </recommendedName>
</protein>
<sequence>MKKQTKLVLALIIGFPVSLLTSCSDDPKPTEEVVEVVEEVVEEEQNKSYYQIPSPDEMFAFIKESGLKYNSASLNPIQNATSYNDPKSQALNFGIYSADLAYTAAFEEYQESIKYFGSIQKLGDQIGLSSAFDKALVERIQNNLDNADSLVAITNTSYFSVVDYLEQNEQGDKLGLVASAGWLETVYIAANSINYDKDKAAVERLADQKLTLDNLIAYLDKYSSNADVKEVLGTFMELEEAFAKLDEVDSGAGISLKKKEGGKMVLGGGSSIKITKEQFEMLKAKISEVRNNIVKTEA</sequence>
<dbReference type="AlphaFoldDB" id="A0A5C6RVD0"/>
<dbReference type="RefSeq" id="WP_147099371.1">
    <property type="nucleotide sequence ID" value="NZ_VOOS01000002.1"/>
</dbReference>
<keyword evidence="3" id="KW-1185">Reference proteome</keyword>
<dbReference type="PROSITE" id="PS51257">
    <property type="entry name" value="PROKAR_LIPOPROTEIN"/>
    <property type="match status" value="1"/>
</dbReference>
<dbReference type="Proteomes" id="UP000321721">
    <property type="component" value="Unassembled WGS sequence"/>
</dbReference>
<feature type="chain" id="PRO_5022782353" description="DUF4856 domain-containing protein" evidence="1">
    <location>
        <begin position="22"/>
        <end position="298"/>
    </location>
</feature>
<accession>A0A5C6RVD0</accession>
<gene>
    <name evidence="2" type="ORF">FRY74_05395</name>
</gene>
<evidence type="ECO:0000313" key="3">
    <source>
        <dbReference type="Proteomes" id="UP000321721"/>
    </source>
</evidence>
<evidence type="ECO:0008006" key="4">
    <source>
        <dbReference type="Google" id="ProtNLM"/>
    </source>
</evidence>
<evidence type="ECO:0000256" key="1">
    <source>
        <dbReference type="SAM" id="SignalP"/>
    </source>
</evidence>
<dbReference type="EMBL" id="VOOS01000002">
    <property type="protein sequence ID" value="TXB66004.1"/>
    <property type="molecule type" value="Genomic_DNA"/>
</dbReference>
<reference evidence="2 3" key="1">
    <citation type="submission" date="2019-08" db="EMBL/GenBank/DDBJ databases">
        <title>Genome of Vicingus serpentipes NCIMB 15042.</title>
        <authorList>
            <person name="Bowman J.P."/>
        </authorList>
    </citation>
    <scope>NUCLEOTIDE SEQUENCE [LARGE SCALE GENOMIC DNA]</scope>
    <source>
        <strain evidence="2 3">NCIMB 15042</strain>
    </source>
</reference>
<feature type="signal peptide" evidence="1">
    <location>
        <begin position="1"/>
        <end position="21"/>
    </location>
</feature>
<organism evidence="2 3">
    <name type="scientific">Vicingus serpentipes</name>
    <dbReference type="NCBI Taxonomy" id="1926625"/>
    <lineage>
        <taxon>Bacteria</taxon>
        <taxon>Pseudomonadati</taxon>
        <taxon>Bacteroidota</taxon>
        <taxon>Flavobacteriia</taxon>
        <taxon>Flavobacteriales</taxon>
        <taxon>Vicingaceae</taxon>
        <taxon>Vicingus</taxon>
    </lineage>
</organism>
<proteinExistence type="predicted"/>
<keyword evidence="1" id="KW-0732">Signal</keyword>